<dbReference type="OrthoDB" id="449246at2759"/>
<dbReference type="AlphaFoldDB" id="A0A813B686"/>
<reference evidence="2" key="1">
    <citation type="submission" date="2021-02" db="EMBL/GenBank/DDBJ databases">
        <authorList>
            <person name="Dougan E. K."/>
            <person name="Rhodes N."/>
            <person name="Thang M."/>
            <person name="Chan C."/>
        </authorList>
    </citation>
    <scope>NUCLEOTIDE SEQUENCE</scope>
</reference>
<dbReference type="Proteomes" id="UP000601435">
    <property type="component" value="Unassembled WGS sequence"/>
</dbReference>
<evidence type="ECO:0000313" key="2">
    <source>
        <dbReference type="EMBL" id="CAE7892982.1"/>
    </source>
</evidence>
<dbReference type="Pfam" id="PF18143">
    <property type="entry name" value="HAD_SAK_2"/>
    <property type="match status" value="1"/>
</dbReference>
<gene>
    <name evidence="2" type="primary">GOR</name>
    <name evidence="2" type="ORF">SNEC2469_LOCUS29775</name>
</gene>
<evidence type="ECO:0000256" key="1">
    <source>
        <dbReference type="SAM" id="MobiDB-lite"/>
    </source>
</evidence>
<feature type="region of interest" description="Disordered" evidence="1">
    <location>
        <begin position="225"/>
        <end position="254"/>
    </location>
</feature>
<feature type="region of interest" description="Disordered" evidence="1">
    <location>
        <begin position="384"/>
        <end position="465"/>
    </location>
</feature>
<keyword evidence="3" id="KW-1185">Reference proteome</keyword>
<accession>A0A813B686</accession>
<protein>
    <submittedName>
        <fullName evidence="2">GOR protein</fullName>
    </submittedName>
</protein>
<comment type="caution">
    <text evidence="2">The sequence shown here is derived from an EMBL/GenBank/DDBJ whole genome shotgun (WGS) entry which is preliminary data.</text>
</comment>
<organism evidence="2 3">
    <name type="scientific">Symbiodinium necroappetens</name>
    <dbReference type="NCBI Taxonomy" id="1628268"/>
    <lineage>
        <taxon>Eukaryota</taxon>
        <taxon>Sar</taxon>
        <taxon>Alveolata</taxon>
        <taxon>Dinophyceae</taxon>
        <taxon>Suessiales</taxon>
        <taxon>Symbiodiniaceae</taxon>
        <taxon>Symbiodinium</taxon>
    </lineage>
</organism>
<dbReference type="EMBL" id="CAJNJA010067830">
    <property type="protein sequence ID" value="CAE7892982.1"/>
    <property type="molecule type" value="Genomic_DNA"/>
</dbReference>
<feature type="region of interest" description="Disordered" evidence="1">
    <location>
        <begin position="110"/>
        <end position="160"/>
    </location>
</feature>
<feature type="compositionally biased region" description="Low complexity" evidence="1">
    <location>
        <begin position="401"/>
        <end position="416"/>
    </location>
</feature>
<name>A0A813B686_9DINO</name>
<feature type="compositionally biased region" description="Acidic residues" evidence="1">
    <location>
        <begin position="417"/>
        <end position="426"/>
    </location>
</feature>
<evidence type="ECO:0000313" key="3">
    <source>
        <dbReference type="Proteomes" id="UP000601435"/>
    </source>
</evidence>
<proteinExistence type="predicted"/>
<sequence>MLPLQEGPWLLPNSFRLSRFSVARAAEEDARKILRICGAQLIDGRPREDVEQLRMLLCNRCTGKDEADTFDICANWAKTAAECGEPLAMPKQQLEFAPAAPKAAAGTTTVAAAGGQAGPGVTSKSTPASQAAPEANPPPTGDELEDAPPDSAAHQKVRFDQKKGAYAFTTPDASRKHFQTTVHAAAKNVEAAGRIARVCFYKFEQGVSMEEVMQYRNEAYKRLGGAPKVPASNGTTAVEKPAPPPRKRPKSTDAEEAAIERLQQQGKLLHALEISGRDSNKKNSTVNGVYMAVEGGYKGHQAYERIGKKGDEARRCLFYSKEKSRWKISEGLGDHKNFAFLKVKDGGTKPPSAAGSKIHWHFFDGKDVGWTEDREVKCVPYEQGKRAKTENGDAPEIAVDEGSASSDSASSSSGGESSEEASDDDSASSGGSGSPEQKRAASTAVPATGPGRGGTTPGSSVPPRPKTRACAKMLVRAGLRCSCHFKYVQECPSRRSFMFTQKNKNERKEKIMRLSHWFCDLAARFIPLRDGAKTRDRLDADAVPQGSDERARKKAKIAAPAAELYDFLPPPDPVKDEAAKAAAVKSPANLCIRAVEMVAPCAAEAKHVCRVIFLDVDGVILPAGSIDMIVVDGVTLPVKESDFSAQAMGSLRAIVQQTGATIVLSSEWRRGDDLKSSINAVLKSQDIPYIRDSTPIFHPRMAAASVCTCSHIPDDYTFLSNKYNEACLGGLHSWCQAGDSEGRLHI</sequence>